<organism evidence="5 6">
    <name type="scientific">Tegillarca granosa</name>
    <name type="common">Malaysian cockle</name>
    <name type="synonym">Anadara granosa</name>
    <dbReference type="NCBI Taxonomy" id="220873"/>
    <lineage>
        <taxon>Eukaryota</taxon>
        <taxon>Metazoa</taxon>
        <taxon>Spiralia</taxon>
        <taxon>Lophotrochozoa</taxon>
        <taxon>Mollusca</taxon>
        <taxon>Bivalvia</taxon>
        <taxon>Autobranchia</taxon>
        <taxon>Pteriomorphia</taxon>
        <taxon>Arcoida</taxon>
        <taxon>Arcoidea</taxon>
        <taxon>Arcidae</taxon>
        <taxon>Tegillarca</taxon>
    </lineage>
</organism>
<feature type="chain" id="PRO_5047249248" description="Phorbol-ester/DAG-type domain-containing protein" evidence="3">
    <location>
        <begin position="19"/>
        <end position="79"/>
    </location>
</feature>
<dbReference type="EMBL" id="JARBDR010000141">
    <property type="protein sequence ID" value="KAJ8320979.1"/>
    <property type="molecule type" value="Genomic_DNA"/>
</dbReference>
<evidence type="ECO:0000256" key="1">
    <source>
        <dbReference type="ARBA" id="ARBA00022723"/>
    </source>
</evidence>
<feature type="domain" description="Phorbol-ester/DAG-type" evidence="4">
    <location>
        <begin position="32"/>
        <end position="79"/>
    </location>
</feature>
<feature type="signal peptide" evidence="3">
    <location>
        <begin position="1"/>
        <end position="18"/>
    </location>
</feature>
<keyword evidence="1" id="KW-0479">Metal-binding</keyword>
<evidence type="ECO:0000259" key="4">
    <source>
        <dbReference type="PROSITE" id="PS50081"/>
    </source>
</evidence>
<reference evidence="5 6" key="1">
    <citation type="submission" date="2022-12" db="EMBL/GenBank/DDBJ databases">
        <title>Chromosome-level genome of Tegillarca granosa.</title>
        <authorList>
            <person name="Kim J."/>
        </authorList>
    </citation>
    <scope>NUCLEOTIDE SEQUENCE [LARGE SCALE GENOMIC DNA]</scope>
    <source>
        <strain evidence="5">Teg-2019</strain>
        <tissue evidence="5">Adductor muscle</tissue>
    </source>
</reference>
<protein>
    <recommendedName>
        <fullName evidence="4">Phorbol-ester/DAG-type domain-containing protein</fullName>
    </recommendedName>
</protein>
<dbReference type="Proteomes" id="UP001217089">
    <property type="component" value="Unassembled WGS sequence"/>
</dbReference>
<evidence type="ECO:0000313" key="5">
    <source>
        <dbReference type="EMBL" id="KAJ8320979.1"/>
    </source>
</evidence>
<gene>
    <name evidence="5" type="ORF">KUTeg_002566</name>
</gene>
<dbReference type="Pfam" id="PF00130">
    <property type="entry name" value="C1_1"/>
    <property type="match status" value="1"/>
</dbReference>
<accession>A0ABQ9FUP8</accession>
<dbReference type="SUPFAM" id="SSF57889">
    <property type="entry name" value="Cysteine-rich domain"/>
    <property type="match status" value="1"/>
</dbReference>
<sequence length="79" mass="9424">MLVCDVLTLWEWYACLWCADPVGVVEEAPKLKHRFRHYYFNRSRTCFLCKQKVLSQGSACQVCRYICHRQCENQVSVYL</sequence>
<evidence type="ECO:0000256" key="2">
    <source>
        <dbReference type="ARBA" id="ARBA00022833"/>
    </source>
</evidence>
<dbReference type="PROSITE" id="PS50081">
    <property type="entry name" value="ZF_DAG_PE_2"/>
    <property type="match status" value="1"/>
</dbReference>
<evidence type="ECO:0000313" key="6">
    <source>
        <dbReference type="Proteomes" id="UP001217089"/>
    </source>
</evidence>
<keyword evidence="2" id="KW-0862">Zinc</keyword>
<keyword evidence="6" id="KW-1185">Reference proteome</keyword>
<keyword evidence="3" id="KW-0732">Signal</keyword>
<evidence type="ECO:0000256" key="3">
    <source>
        <dbReference type="SAM" id="SignalP"/>
    </source>
</evidence>
<proteinExistence type="predicted"/>
<dbReference type="InterPro" id="IPR046349">
    <property type="entry name" value="C1-like_sf"/>
</dbReference>
<comment type="caution">
    <text evidence="5">The sequence shown here is derived from an EMBL/GenBank/DDBJ whole genome shotgun (WGS) entry which is preliminary data.</text>
</comment>
<dbReference type="Gene3D" id="3.30.60.20">
    <property type="match status" value="1"/>
</dbReference>
<name>A0ABQ9FUP8_TEGGR</name>
<dbReference type="InterPro" id="IPR002219">
    <property type="entry name" value="PKC_DAG/PE"/>
</dbReference>